<feature type="region of interest" description="Disordered" evidence="1">
    <location>
        <begin position="1"/>
        <end position="90"/>
    </location>
</feature>
<feature type="compositionally biased region" description="Basic and acidic residues" evidence="1">
    <location>
        <begin position="81"/>
        <end position="90"/>
    </location>
</feature>
<evidence type="ECO:0000256" key="1">
    <source>
        <dbReference type="SAM" id="MobiDB-lite"/>
    </source>
</evidence>
<sequence>MADKRREDQAVDRMSEDSFPASDPPSTTPPGGTRAARELHEAQAGAPHAGAGEAEPKGHPTSERYAQETTAARQSGVNPPEGDKTGANRR</sequence>
<keyword evidence="3" id="KW-1185">Reference proteome</keyword>
<feature type="compositionally biased region" description="Basic and acidic residues" evidence="1">
    <location>
        <begin position="54"/>
        <end position="66"/>
    </location>
</feature>
<feature type="compositionally biased region" description="Polar residues" evidence="1">
    <location>
        <begin position="67"/>
        <end position="77"/>
    </location>
</feature>
<name>A0A5M6IWE7_9PROT</name>
<proteinExistence type="predicted"/>
<evidence type="ECO:0000313" key="3">
    <source>
        <dbReference type="Proteomes" id="UP000325255"/>
    </source>
</evidence>
<comment type="caution">
    <text evidence="2">The sequence shown here is derived from an EMBL/GenBank/DDBJ whole genome shotgun (WGS) entry which is preliminary data.</text>
</comment>
<accession>A0A5M6IWE7</accession>
<organism evidence="2 3">
    <name type="scientific">Rhodovastum atsumiense</name>
    <dbReference type="NCBI Taxonomy" id="504468"/>
    <lineage>
        <taxon>Bacteria</taxon>
        <taxon>Pseudomonadati</taxon>
        <taxon>Pseudomonadota</taxon>
        <taxon>Alphaproteobacteria</taxon>
        <taxon>Acetobacterales</taxon>
        <taxon>Acetobacteraceae</taxon>
        <taxon>Rhodovastum</taxon>
    </lineage>
</organism>
<feature type="compositionally biased region" description="Low complexity" evidence="1">
    <location>
        <begin position="42"/>
        <end position="53"/>
    </location>
</feature>
<evidence type="ECO:0000313" key="2">
    <source>
        <dbReference type="EMBL" id="KAA5611725.1"/>
    </source>
</evidence>
<dbReference type="EMBL" id="VWPK01000018">
    <property type="protein sequence ID" value="KAA5611725.1"/>
    <property type="molecule type" value="Genomic_DNA"/>
</dbReference>
<protein>
    <submittedName>
        <fullName evidence="2">Uncharacterized protein</fullName>
    </submittedName>
</protein>
<reference evidence="2 3" key="1">
    <citation type="submission" date="2019-09" db="EMBL/GenBank/DDBJ databases">
        <title>Genome sequence of Rhodovastum atsumiense, a diverse member of the Acetobacteraceae family of non-sulfur purple photosynthetic bacteria.</title>
        <authorList>
            <person name="Meyer T."/>
            <person name="Kyndt J."/>
        </authorList>
    </citation>
    <scope>NUCLEOTIDE SEQUENCE [LARGE SCALE GENOMIC DNA]</scope>
    <source>
        <strain evidence="2 3">DSM 21279</strain>
    </source>
</reference>
<dbReference type="Proteomes" id="UP000325255">
    <property type="component" value="Unassembled WGS sequence"/>
</dbReference>
<dbReference type="RefSeq" id="WP_150041266.1">
    <property type="nucleotide sequence ID" value="NZ_OW485601.1"/>
</dbReference>
<gene>
    <name evidence="2" type="ORF">F1189_13080</name>
</gene>
<dbReference type="AlphaFoldDB" id="A0A5M6IWE7"/>
<feature type="compositionally biased region" description="Basic and acidic residues" evidence="1">
    <location>
        <begin position="1"/>
        <end position="16"/>
    </location>
</feature>